<evidence type="ECO:0000313" key="3">
    <source>
        <dbReference type="EMBL" id="MTB95433.1"/>
    </source>
</evidence>
<feature type="domain" description="TadE-like" evidence="2">
    <location>
        <begin position="26"/>
        <end position="68"/>
    </location>
</feature>
<dbReference type="InterPro" id="IPR012495">
    <property type="entry name" value="TadE-like_dom"/>
</dbReference>
<sequence length="171" mass="17529">MGAALDTHARGTLVMGSRRARRGDRGAAAVELALVVTPLLYILFGTIAYGYMFSFRQALSQAAAEAARASVGAQVGTACAQTGPFSSACPAQFAASTAVSRALAGYGMACGENHLVCAIPAPSASGCGTANTCITVTLDYPYRQHSLLPSLPGYSFVLPEQLSFSSAVQVS</sequence>
<evidence type="ECO:0000256" key="1">
    <source>
        <dbReference type="SAM" id="Phobius"/>
    </source>
</evidence>
<proteinExistence type="predicted"/>
<evidence type="ECO:0000259" key="2">
    <source>
        <dbReference type="Pfam" id="PF07811"/>
    </source>
</evidence>
<comment type="caution">
    <text evidence="3">The sequence shown here is derived from an EMBL/GenBank/DDBJ whole genome shotgun (WGS) entry which is preliminary data.</text>
</comment>
<keyword evidence="1" id="KW-0812">Transmembrane</keyword>
<gene>
    <name evidence="3" type="ORF">GGQ22_10085</name>
</gene>
<keyword evidence="4" id="KW-1185">Reference proteome</keyword>
<dbReference type="Proteomes" id="UP000433406">
    <property type="component" value="Unassembled WGS sequence"/>
</dbReference>
<dbReference type="EMBL" id="WLCI01000011">
    <property type="protein sequence ID" value="MTB95433.1"/>
    <property type="molecule type" value="Genomic_DNA"/>
</dbReference>
<evidence type="ECO:0000313" key="4">
    <source>
        <dbReference type="Proteomes" id="UP000433406"/>
    </source>
</evidence>
<keyword evidence="1" id="KW-1133">Transmembrane helix</keyword>
<feature type="transmembrane region" description="Helical" evidence="1">
    <location>
        <begin position="28"/>
        <end position="52"/>
    </location>
</feature>
<protein>
    <recommendedName>
        <fullName evidence="2">TadE-like domain-containing protein</fullName>
    </recommendedName>
</protein>
<keyword evidence="1" id="KW-0472">Membrane</keyword>
<organism evidence="3 4">
    <name type="scientific">Nocardioides marmotae</name>
    <dbReference type="NCBI Taxonomy" id="2663857"/>
    <lineage>
        <taxon>Bacteria</taxon>
        <taxon>Bacillati</taxon>
        <taxon>Actinomycetota</taxon>
        <taxon>Actinomycetes</taxon>
        <taxon>Propionibacteriales</taxon>
        <taxon>Nocardioidaceae</taxon>
        <taxon>Nocardioides</taxon>
    </lineage>
</organism>
<accession>A0A6I3JBK7</accession>
<dbReference type="Pfam" id="PF07811">
    <property type="entry name" value="TadE"/>
    <property type="match status" value="1"/>
</dbReference>
<name>A0A6I3JBK7_9ACTN</name>
<reference evidence="3 4" key="1">
    <citation type="submission" date="2019-10" db="EMBL/GenBank/DDBJ databases">
        <title>Nocardioides novel species isolated from the excrement of Marmot.</title>
        <authorList>
            <person name="Zhang G."/>
        </authorList>
    </citation>
    <scope>NUCLEOTIDE SEQUENCE [LARGE SCALE GENOMIC DNA]</scope>
    <source>
        <strain evidence="4">zg-579</strain>
    </source>
</reference>
<dbReference type="AlphaFoldDB" id="A0A6I3JBK7"/>